<feature type="chain" id="PRO_5032590355" description="PKD domain-containing protein" evidence="1">
    <location>
        <begin position="23"/>
        <end position="888"/>
    </location>
</feature>
<dbReference type="EMBL" id="CAJNRG010013019">
    <property type="protein sequence ID" value="CAF2145298.1"/>
    <property type="molecule type" value="Genomic_DNA"/>
</dbReference>
<evidence type="ECO:0000313" key="3">
    <source>
        <dbReference type="EMBL" id="CAF2145298.1"/>
    </source>
</evidence>
<dbReference type="PROSITE" id="PS50093">
    <property type="entry name" value="PKD"/>
    <property type="match status" value="2"/>
</dbReference>
<protein>
    <recommendedName>
        <fullName evidence="2">PKD domain-containing protein</fullName>
    </recommendedName>
</protein>
<dbReference type="AlphaFoldDB" id="A0A816XCD3"/>
<dbReference type="InterPro" id="IPR035986">
    <property type="entry name" value="PKD_dom_sf"/>
</dbReference>
<dbReference type="InterPro" id="IPR000601">
    <property type="entry name" value="PKD_dom"/>
</dbReference>
<dbReference type="InterPro" id="IPR013783">
    <property type="entry name" value="Ig-like_fold"/>
</dbReference>
<proteinExistence type="predicted"/>
<evidence type="ECO:0000313" key="4">
    <source>
        <dbReference type="Proteomes" id="UP000663887"/>
    </source>
</evidence>
<dbReference type="Pfam" id="PF13585">
    <property type="entry name" value="CHU_C"/>
    <property type="match status" value="1"/>
</dbReference>
<comment type="caution">
    <text evidence="3">The sequence shown here is derived from an EMBL/GenBank/DDBJ whole genome shotgun (WGS) entry which is preliminary data.</text>
</comment>
<evidence type="ECO:0000259" key="2">
    <source>
        <dbReference type="PROSITE" id="PS50093"/>
    </source>
</evidence>
<reference evidence="3" key="1">
    <citation type="submission" date="2021-02" db="EMBL/GenBank/DDBJ databases">
        <authorList>
            <person name="Nowell W R."/>
        </authorList>
    </citation>
    <scope>NUCLEOTIDE SEQUENCE</scope>
</reference>
<dbReference type="InterPro" id="IPR022409">
    <property type="entry name" value="PKD/Chitinase_dom"/>
</dbReference>
<sequence length="888" mass="96486">MSIMKRVVLVIVILLFVIASNATHIAGGELYYERIGAGTTNNSDRYKITMRLFRQCNTTGGTGAVLTIETPKIGIYISSSLTLFTSLQLTRDAINNVTNNPNSNPCLVGSQTELTACYDIGIWSGEVELPKNDVGYTLVWARYTRRQAGVQNVAIALATGATFTTQIPGTNSLPNGFNSSPQFVIRDTAIVCNSIYFNLNYSATDIDGDSLSYKFVPAYEGIGGSDASPQPFDPPNSPPQSVSFTPLSYISPFSASSPLGNSVTINSNTGIMSGAAPSSPGYYVICVAVEEWRNGIKINEHRKDFILKVGNCTLSGAQLDPDRWSCNGFTWNFQNQSSSSNITNYLWSFGDGNSSINPTPSHTYIDTGIYKVKLVVTANGGCKDSAVQNLHVFPGFTPAINVLGSCVQQPIQFFDATTTVYGVVNTWNWNFGDLTTIADTSRRKDSAWLFPSAGTFQATLISTNSKGCIDTAFKTVIVRDKPIINLPFKDTLICSIDTLPLIANTVGSVVWTPNYNILNANTNNPLVFPTDTTTYVVTVNDGGCVNKDSIKVNVLNFIRVDAGVDSAICKTDTFRLHPISDALSYIWTSSTGVAVAPVKYPLVQPLVYTKYYVTANLGKCQDRDSVAINPVPYPQVSGVDVNPICFGGKVQLNANIVGSNFFWRPTNTLLNPTTLNPIAGPSKTTAYIITATDTVGCPKPVSDTIVVEVIPIVSVNAGRDTSIVRNQPLQLFANTNGVPANSSYLWTPNIGLSSDTIFNPIAILNITTDSIKYKVRVTRPEGCFGEDEIVVRIFRTEPDIFIPTAFTPNKDGKNDVLKPITVGITQLNFFRIYNRWGQLIFETKELEKGWDGTINGLPQDSGTFVFVAQGVDYTGKVVFRKGTCVLIR</sequence>
<dbReference type="SMART" id="SM00089">
    <property type="entry name" value="PKD"/>
    <property type="match status" value="2"/>
</dbReference>
<evidence type="ECO:0000256" key="1">
    <source>
        <dbReference type="SAM" id="SignalP"/>
    </source>
</evidence>
<keyword evidence="1" id="KW-0732">Signal</keyword>
<feature type="domain" description="PKD" evidence="2">
    <location>
        <begin position="333"/>
        <end position="392"/>
    </location>
</feature>
<accession>A0A816XCD3</accession>
<dbReference type="SUPFAM" id="SSF49299">
    <property type="entry name" value="PKD domain"/>
    <property type="match status" value="2"/>
</dbReference>
<dbReference type="Pfam" id="PF18911">
    <property type="entry name" value="PKD_4"/>
    <property type="match status" value="2"/>
</dbReference>
<dbReference type="InterPro" id="IPR026341">
    <property type="entry name" value="T9SS_type_B"/>
</dbReference>
<dbReference type="CDD" id="cd00146">
    <property type="entry name" value="PKD"/>
    <property type="match status" value="2"/>
</dbReference>
<dbReference type="Proteomes" id="UP000663887">
    <property type="component" value="Unassembled WGS sequence"/>
</dbReference>
<feature type="signal peptide" evidence="1">
    <location>
        <begin position="1"/>
        <end position="22"/>
    </location>
</feature>
<name>A0A816XCD3_9BILA</name>
<feature type="domain" description="PKD" evidence="2">
    <location>
        <begin position="426"/>
        <end position="478"/>
    </location>
</feature>
<gene>
    <name evidence="3" type="ORF">XDN619_LOCUS27532</name>
</gene>
<dbReference type="NCBIfam" id="TIGR04131">
    <property type="entry name" value="Bac_Flav_CTERM"/>
    <property type="match status" value="1"/>
</dbReference>
<organism evidence="3 4">
    <name type="scientific">Rotaria magnacalcarata</name>
    <dbReference type="NCBI Taxonomy" id="392030"/>
    <lineage>
        <taxon>Eukaryota</taxon>
        <taxon>Metazoa</taxon>
        <taxon>Spiralia</taxon>
        <taxon>Gnathifera</taxon>
        <taxon>Rotifera</taxon>
        <taxon>Eurotatoria</taxon>
        <taxon>Bdelloidea</taxon>
        <taxon>Philodinida</taxon>
        <taxon>Philodinidae</taxon>
        <taxon>Rotaria</taxon>
    </lineage>
</organism>
<dbReference type="Gene3D" id="2.60.40.10">
    <property type="entry name" value="Immunoglobulins"/>
    <property type="match status" value="2"/>
</dbReference>